<evidence type="ECO:0000256" key="3">
    <source>
        <dbReference type="ARBA" id="ARBA00022777"/>
    </source>
</evidence>
<evidence type="ECO:0000259" key="6">
    <source>
        <dbReference type="PROSITE" id="PS50011"/>
    </source>
</evidence>
<dbReference type="InterPro" id="IPR008271">
    <property type="entry name" value="Ser/Thr_kinase_AS"/>
</dbReference>
<sequence length="685" mass="77774">MNKNEITNNNFSKIFDEANSLLVDEAETPIIDSIKNEADRYSQLQEHAVGGHKIIYKCHDEYTDRFVALALLKDSCDHKKEELFLREGRINSLLQHPNIIPVYDMGFRNNSPFFTMKFIQGQTLGSLIKNLAMANQETCQRNELIDIFLKVCDAIAYCHSNGIAHLDLKPDNICIDEYGEVYVCDWGLAIVLDDSAYRDDAFSDLDKYSLNSIHQENQTIDGYLKGTPGYMAPEQTPLMKENKGRHSDIFSLGAMLYTILTLKKPFPADSIELILQKTVQGDFTYPSTLIKNLPAQLELICLKALQVPLDQRYASVEDFKNDILAFRNGFAISAEKNSNLKIVSLLIKRNKALVISLFLALVIISTSTFLFTVNLKKSKNTAIALAEKFRQKTQESDLRGSLLAKKIFADAKIQFQNDQFYQALELVNYSLELNPNNSLAKELKGLLCFITEDYPTALSSLSPLSKKDHFSQFILDYLSENQAPKSIEDFYKLTTKVNEEFGISNTLSSDLLHHKIYSKLTYQERLQLASLLLALSNADNEISLNYDAPTKYLSLANNPTLVQPYMLQNFPAQKADFSNTSIVNFITFRSMPLLSLNVSSTQIADLESLSNTSLRELYIAHTKIRDLSPLRNSTLQVLDIRGLEILDYRSLFSMQQLKTLITSPGQIDLKLKKKLNWRIKIIEKD</sequence>
<dbReference type="PANTHER" id="PTHR43289:SF6">
    <property type="entry name" value="SERINE_THREONINE-PROTEIN KINASE NEKL-3"/>
    <property type="match status" value="1"/>
</dbReference>
<dbReference type="EMBL" id="CP117811">
    <property type="protein sequence ID" value="WDE95440.1"/>
    <property type="molecule type" value="Genomic_DNA"/>
</dbReference>
<reference evidence="7 8" key="1">
    <citation type="submission" date="2023-02" db="EMBL/GenBank/DDBJ databases">
        <title>Genome sequence of Lentisphaera profundi SAORIC-696.</title>
        <authorList>
            <person name="Kim e."/>
            <person name="Cho J.-C."/>
            <person name="Choi A."/>
            <person name="Kang I."/>
        </authorList>
    </citation>
    <scope>NUCLEOTIDE SEQUENCE [LARGE SCALE GENOMIC DNA]</scope>
    <source>
        <strain evidence="7 8">SAORIC-696</strain>
    </source>
</reference>
<dbReference type="GO" id="GO:0016301">
    <property type="term" value="F:kinase activity"/>
    <property type="evidence" value="ECO:0007669"/>
    <property type="project" value="UniProtKB-KW"/>
</dbReference>
<dbReference type="CDD" id="cd14014">
    <property type="entry name" value="STKc_PknB_like"/>
    <property type="match status" value="1"/>
</dbReference>
<protein>
    <submittedName>
        <fullName evidence="7">Serine/threonine-protein kinase</fullName>
    </submittedName>
</protein>
<dbReference type="InterPro" id="IPR011990">
    <property type="entry name" value="TPR-like_helical_dom_sf"/>
</dbReference>
<dbReference type="PANTHER" id="PTHR43289">
    <property type="entry name" value="MITOGEN-ACTIVATED PROTEIN KINASE KINASE KINASE 20-RELATED"/>
    <property type="match status" value="1"/>
</dbReference>
<dbReference type="SMART" id="SM00220">
    <property type="entry name" value="S_TKc"/>
    <property type="match status" value="1"/>
</dbReference>
<keyword evidence="4" id="KW-0067">ATP-binding</keyword>
<evidence type="ECO:0000313" key="8">
    <source>
        <dbReference type="Proteomes" id="UP001214250"/>
    </source>
</evidence>
<dbReference type="PROSITE" id="PS00108">
    <property type="entry name" value="PROTEIN_KINASE_ST"/>
    <property type="match status" value="1"/>
</dbReference>
<dbReference type="InterPro" id="IPR000719">
    <property type="entry name" value="Prot_kinase_dom"/>
</dbReference>
<evidence type="ECO:0000256" key="5">
    <source>
        <dbReference type="SAM" id="Phobius"/>
    </source>
</evidence>
<feature type="transmembrane region" description="Helical" evidence="5">
    <location>
        <begin position="352"/>
        <end position="373"/>
    </location>
</feature>
<keyword evidence="5" id="KW-0812">Transmembrane</keyword>
<name>A0ABY7VQB8_9BACT</name>
<proteinExistence type="predicted"/>
<evidence type="ECO:0000256" key="4">
    <source>
        <dbReference type="ARBA" id="ARBA00022840"/>
    </source>
</evidence>
<keyword evidence="5" id="KW-1133">Transmembrane helix</keyword>
<dbReference type="Pfam" id="PF00069">
    <property type="entry name" value="Pkinase"/>
    <property type="match status" value="1"/>
</dbReference>
<dbReference type="SUPFAM" id="SSF48452">
    <property type="entry name" value="TPR-like"/>
    <property type="match status" value="1"/>
</dbReference>
<organism evidence="7 8">
    <name type="scientific">Lentisphaera profundi</name>
    <dbReference type="NCBI Taxonomy" id="1658616"/>
    <lineage>
        <taxon>Bacteria</taxon>
        <taxon>Pseudomonadati</taxon>
        <taxon>Lentisphaerota</taxon>
        <taxon>Lentisphaeria</taxon>
        <taxon>Lentisphaerales</taxon>
        <taxon>Lentisphaeraceae</taxon>
        <taxon>Lentisphaera</taxon>
    </lineage>
</organism>
<gene>
    <name evidence="7" type="ORF">PQO03_06880</name>
</gene>
<feature type="domain" description="Protein kinase" evidence="6">
    <location>
        <begin position="41"/>
        <end position="324"/>
    </location>
</feature>
<dbReference type="InterPro" id="IPR032675">
    <property type="entry name" value="LRR_dom_sf"/>
</dbReference>
<keyword evidence="3 7" id="KW-0418">Kinase</keyword>
<dbReference type="Gene3D" id="1.10.510.10">
    <property type="entry name" value="Transferase(Phosphotransferase) domain 1"/>
    <property type="match status" value="1"/>
</dbReference>
<accession>A0ABY7VQB8</accession>
<keyword evidence="8" id="KW-1185">Reference proteome</keyword>
<evidence type="ECO:0000313" key="7">
    <source>
        <dbReference type="EMBL" id="WDE95440.1"/>
    </source>
</evidence>
<dbReference type="SUPFAM" id="SSF52075">
    <property type="entry name" value="Outer arm dynein light chain 1"/>
    <property type="match status" value="1"/>
</dbReference>
<dbReference type="RefSeq" id="WP_274148995.1">
    <property type="nucleotide sequence ID" value="NZ_CP117811.1"/>
</dbReference>
<dbReference type="Gene3D" id="3.80.10.10">
    <property type="entry name" value="Ribonuclease Inhibitor"/>
    <property type="match status" value="1"/>
</dbReference>
<keyword evidence="2" id="KW-0547">Nucleotide-binding</keyword>
<dbReference type="Proteomes" id="UP001214250">
    <property type="component" value="Chromosome 1"/>
</dbReference>
<dbReference type="SUPFAM" id="SSF56112">
    <property type="entry name" value="Protein kinase-like (PK-like)"/>
    <property type="match status" value="1"/>
</dbReference>
<keyword evidence="5" id="KW-0472">Membrane</keyword>
<keyword evidence="1" id="KW-0808">Transferase</keyword>
<evidence type="ECO:0000256" key="1">
    <source>
        <dbReference type="ARBA" id="ARBA00022679"/>
    </source>
</evidence>
<evidence type="ECO:0000256" key="2">
    <source>
        <dbReference type="ARBA" id="ARBA00022741"/>
    </source>
</evidence>
<dbReference type="PROSITE" id="PS50011">
    <property type="entry name" value="PROTEIN_KINASE_DOM"/>
    <property type="match status" value="1"/>
</dbReference>
<dbReference type="InterPro" id="IPR011009">
    <property type="entry name" value="Kinase-like_dom_sf"/>
</dbReference>